<dbReference type="WBParaSite" id="Pan_g5339.t1">
    <property type="protein sequence ID" value="Pan_g5339.t1"/>
    <property type="gene ID" value="Pan_g5339"/>
</dbReference>
<evidence type="ECO:0000313" key="2">
    <source>
        <dbReference type="WBParaSite" id="Pan_g5339.t1"/>
    </source>
</evidence>
<proteinExistence type="predicted"/>
<evidence type="ECO:0000313" key="1">
    <source>
        <dbReference type="Proteomes" id="UP000492821"/>
    </source>
</evidence>
<accession>A0A7E4ZZH1</accession>
<protein>
    <submittedName>
        <fullName evidence="2">Peptidase S1 domain-containing protein</fullName>
    </submittedName>
</protein>
<sequence length="83" mass="9445">MYVGIERVHKRRDVTCLTAAHVCSHGPGEADDVERGILIIVYCRTGSGGTNQCHGFIWLKRFNHRLFALITMSHYQLQLCLDD</sequence>
<dbReference type="Proteomes" id="UP000492821">
    <property type="component" value="Unassembled WGS sequence"/>
</dbReference>
<name>A0A7E4ZZH1_PANRE</name>
<reference evidence="2" key="2">
    <citation type="submission" date="2020-10" db="UniProtKB">
        <authorList>
            <consortium name="WormBaseParasite"/>
        </authorList>
    </citation>
    <scope>IDENTIFICATION</scope>
</reference>
<dbReference type="AlphaFoldDB" id="A0A7E4ZZH1"/>
<organism evidence="1 2">
    <name type="scientific">Panagrellus redivivus</name>
    <name type="common">Microworm</name>
    <dbReference type="NCBI Taxonomy" id="6233"/>
    <lineage>
        <taxon>Eukaryota</taxon>
        <taxon>Metazoa</taxon>
        <taxon>Ecdysozoa</taxon>
        <taxon>Nematoda</taxon>
        <taxon>Chromadorea</taxon>
        <taxon>Rhabditida</taxon>
        <taxon>Tylenchina</taxon>
        <taxon>Panagrolaimomorpha</taxon>
        <taxon>Panagrolaimoidea</taxon>
        <taxon>Panagrolaimidae</taxon>
        <taxon>Panagrellus</taxon>
    </lineage>
</organism>
<keyword evidence="1" id="KW-1185">Reference proteome</keyword>
<reference evidence="1" key="1">
    <citation type="journal article" date="2013" name="Genetics">
        <title>The draft genome and transcriptome of Panagrellus redivivus are shaped by the harsh demands of a free-living lifestyle.</title>
        <authorList>
            <person name="Srinivasan J."/>
            <person name="Dillman A.R."/>
            <person name="Macchietto M.G."/>
            <person name="Heikkinen L."/>
            <person name="Lakso M."/>
            <person name="Fracchia K.M."/>
            <person name="Antoshechkin I."/>
            <person name="Mortazavi A."/>
            <person name="Wong G."/>
            <person name="Sternberg P.W."/>
        </authorList>
    </citation>
    <scope>NUCLEOTIDE SEQUENCE [LARGE SCALE GENOMIC DNA]</scope>
    <source>
        <strain evidence="1">MT8872</strain>
    </source>
</reference>